<feature type="region of interest" description="Disordered" evidence="10">
    <location>
        <begin position="52"/>
        <end position="149"/>
    </location>
</feature>
<accession>A0A3E0X3T7</accession>
<evidence type="ECO:0000256" key="5">
    <source>
        <dbReference type="ARBA" id="ARBA00022519"/>
    </source>
</evidence>
<feature type="transmembrane region" description="Helical" evidence="11">
    <location>
        <begin position="12"/>
        <end position="35"/>
    </location>
</feature>
<feature type="compositionally biased region" description="Basic and acidic residues" evidence="10">
    <location>
        <begin position="72"/>
        <end position="87"/>
    </location>
</feature>
<dbReference type="NCBIfam" id="TIGR01352">
    <property type="entry name" value="tonB_Cterm"/>
    <property type="match status" value="1"/>
</dbReference>
<feature type="domain" description="TonB C-terminal" evidence="12">
    <location>
        <begin position="190"/>
        <end position="287"/>
    </location>
</feature>
<evidence type="ECO:0000259" key="12">
    <source>
        <dbReference type="PROSITE" id="PS52015"/>
    </source>
</evidence>
<feature type="compositionally biased region" description="Polar residues" evidence="10">
    <location>
        <begin position="135"/>
        <end position="149"/>
    </location>
</feature>
<reference evidence="14" key="1">
    <citation type="submission" date="2017-05" db="EMBL/GenBank/DDBJ databases">
        <authorList>
            <person name="Sharma S."/>
            <person name="Sidhu C."/>
            <person name="Pinnaka A.K."/>
        </authorList>
    </citation>
    <scope>NUCLEOTIDE SEQUENCE [LARGE SCALE GENOMIC DNA]</scope>
    <source>
        <strain evidence="14">AK93</strain>
    </source>
</reference>
<dbReference type="PANTHER" id="PTHR33446">
    <property type="entry name" value="PROTEIN TONB-RELATED"/>
    <property type="match status" value="1"/>
</dbReference>
<evidence type="ECO:0000256" key="4">
    <source>
        <dbReference type="ARBA" id="ARBA00022475"/>
    </source>
</evidence>
<keyword evidence="5" id="KW-0997">Cell inner membrane</keyword>
<evidence type="ECO:0000256" key="8">
    <source>
        <dbReference type="ARBA" id="ARBA00022989"/>
    </source>
</evidence>
<dbReference type="Gene3D" id="3.30.1150.10">
    <property type="match status" value="1"/>
</dbReference>
<dbReference type="InterPro" id="IPR006260">
    <property type="entry name" value="TonB/TolA_C"/>
</dbReference>
<keyword evidence="9 11" id="KW-0472">Membrane</keyword>
<comment type="similarity">
    <text evidence="2">Belongs to the TonB family.</text>
</comment>
<dbReference type="PANTHER" id="PTHR33446:SF11">
    <property type="entry name" value="TONB3"/>
    <property type="match status" value="1"/>
</dbReference>
<keyword evidence="7" id="KW-0653">Protein transport</keyword>
<dbReference type="PROSITE" id="PS52015">
    <property type="entry name" value="TONB_CTD"/>
    <property type="match status" value="1"/>
</dbReference>
<evidence type="ECO:0000313" key="13">
    <source>
        <dbReference type="EMBL" id="RFA39512.1"/>
    </source>
</evidence>
<keyword evidence="8 11" id="KW-1133">Transmembrane helix</keyword>
<dbReference type="InterPro" id="IPR037682">
    <property type="entry name" value="TonB_C"/>
</dbReference>
<evidence type="ECO:0000256" key="1">
    <source>
        <dbReference type="ARBA" id="ARBA00004383"/>
    </source>
</evidence>
<sequence>MNRTTISSADRLSMTLFLAVVVHAMVILGVGFTGMPERITKNTPMIEVTLAERPSDSTPDDYDFLAQADQDGGGHSERAERPQRRAEPQMQGVPEANEPVHASPAPAPPPQPRQQQDVVQTEAANRRTPAPEQATPEQTQNTSTLELLSSTPQAAQYREFLEDRETGVPRYPSKRRIDARTRAHEAAAYMHDWVAKVERVGNLNYPDEARQRGLAGRLIMEVTIRPDGHLHEMRILQPSPHPALDQAAMRIVELAAPYPEVPKEVLQGNDLLVVVRTWEFLQGNQLHTR</sequence>
<comment type="caution">
    <text evidence="13">The sequence shown here is derived from an EMBL/GenBank/DDBJ whole genome shotgun (WGS) entry which is preliminary data.</text>
</comment>
<dbReference type="GO" id="GO:0098797">
    <property type="term" value="C:plasma membrane protein complex"/>
    <property type="evidence" value="ECO:0007669"/>
    <property type="project" value="TreeGrafter"/>
</dbReference>
<evidence type="ECO:0000256" key="3">
    <source>
        <dbReference type="ARBA" id="ARBA00022448"/>
    </source>
</evidence>
<dbReference type="AlphaFoldDB" id="A0A3E0X3T7"/>
<gene>
    <name evidence="13" type="ORF">CAL65_01695</name>
</gene>
<keyword evidence="14" id="KW-1185">Reference proteome</keyword>
<dbReference type="GO" id="GO:0031992">
    <property type="term" value="F:energy transducer activity"/>
    <property type="evidence" value="ECO:0007669"/>
    <property type="project" value="TreeGrafter"/>
</dbReference>
<keyword evidence="4" id="KW-1003">Cell membrane</keyword>
<keyword evidence="6 11" id="KW-0812">Transmembrane</keyword>
<proteinExistence type="inferred from homology"/>
<dbReference type="OrthoDB" id="9803361at2"/>
<keyword evidence="3" id="KW-0813">Transport</keyword>
<comment type="subcellular location">
    <subcellularLocation>
        <location evidence="1">Cell inner membrane</location>
        <topology evidence="1">Single-pass membrane protein</topology>
        <orientation evidence="1">Periplasmic side</orientation>
    </subcellularLocation>
</comment>
<evidence type="ECO:0000256" key="7">
    <source>
        <dbReference type="ARBA" id="ARBA00022927"/>
    </source>
</evidence>
<evidence type="ECO:0000256" key="9">
    <source>
        <dbReference type="ARBA" id="ARBA00023136"/>
    </source>
</evidence>
<evidence type="ECO:0000256" key="2">
    <source>
        <dbReference type="ARBA" id="ARBA00006555"/>
    </source>
</evidence>
<name>A0A3E0X3T7_9GAMM</name>
<dbReference type="GO" id="GO:0055085">
    <property type="term" value="P:transmembrane transport"/>
    <property type="evidence" value="ECO:0007669"/>
    <property type="project" value="InterPro"/>
</dbReference>
<dbReference type="Pfam" id="PF03544">
    <property type="entry name" value="TonB_C"/>
    <property type="match status" value="1"/>
</dbReference>
<dbReference type="InterPro" id="IPR051045">
    <property type="entry name" value="TonB-dependent_transducer"/>
</dbReference>
<protein>
    <recommendedName>
        <fullName evidence="12">TonB C-terminal domain-containing protein</fullName>
    </recommendedName>
</protein>
<dbReference type="SUPFAM" id="SSF74653">
    <property type="entry name" value="TolA/TonB C-terminal domain"/>
    <property type="match status" value="1"/>
</dbReference>
<organism evidence="13 14">
    <name type="scientific">Alkalilimnicola ehrlichii</name>
    <dbReference type="NCBI Taxonomy" id="351052"/>
    <lineage>
        <taxon>Bacteria</taxon>
        <taxon>Pseudomonadati</taxon>
        <taxon>Pseudomonadota</taxon>
        <taxon>Gammaproteobacteria</taxon>
        <taxon>Chromatiales</taxon>
        <taxon>Ectothiorhodospiraceae</taxon>
        <taxon>Alkalilimnicola</taxon>
    </lineage>
</organism>
<evidence type="ECO:0000313" key="14">
    <source>
        <dbReference type="Proteomes" id="UP000256763"/>
    </source>
</evidence>
<evidence type="ECO:0000256" key="6">
    <source>
        <dbReference type="ARBA" id="ARBA00022692"/>
    </source>
</evidence>
<dbReference type="RefSeq" id="WP_116300524.1">
    <property type="nucleotide sequence ID" value="NZ_NFZW01000001.1"/>
</dbReference>
<dbReference type="GO" id="GO:0015031">
    <property type="term" value="P:protein transport"/>
    <property type="evidence" value="ECO:0007669"/>
    <property type="project" value="UniProtKB-KW"/>
</dbReference>
<evidence type="ECO:0000256" key="10">
    <source>
        <dbReference type="SAM" id="MobiDB-lite"/>
    </source>
</evidence>
<dbReference type="Proteomes" id="UP000256763">
    <property type="component" value="Unassembled WGS sequence"/>
</dbReference>
<dbReference type="EMBL" id="NFZW01000001">
    <property type="protein sequence ID" value="RFA39512.1"/>
    <property type="molecule type" value="Genomic_DNA"/>
</dbReference>
<evidence type="ECO:0000256" key="11">
    <source>
        <dbReference type="SAM" id="Phobius"/>
    </source>
</evidence>